<dbReference type="GO" id="GO:0016787">
    <property type="term" value="F:hydrolase activity"/>
    <property type="evidence" value="ECO:0007669"/>
    <property type="project" value="UniProtKB-UniRule"/>
</dbReference>
<evidence type="ECO:0000259" key="6">
    <source>
        <dbReference type="PROSITE" id="PS51635"/>
    </source>
</evidence>
<feature type="short sequence motif" description="GXSXG" evidence="4">
    <location>
        <begin position="31"/>
        <end position="35"/>
    </location>
</feature>
<dbReference type="Pfam" id="PF01734">
    <property type="entry name" value="Patatin"/>
    <property type="match status" value="1"/>
</dbReference>
<dbReference type="EMBL" id="FZQA01000001">
    <property type="protein sequence ID" value="SNT68073.1"/>
    <property type="molecule type" value="Genomic_DNA"/>
</dbReference>
<dbReference type="PROSITE" id="PS51635">
    <property type="entry name" value="PNPLA"/>
    <property type="match status" value="1"/>
</dbReference>
<dbReference type="PANTHER" id="PTHR14226:SF76">
    <property type="entry name" value="NTE FAMILY PROTEIN RSSA"/>
    <property type="match status" value="1"/>
</dbReference>
<feature type="active site" description="Proton acceptor" evidence="4">
    <location>
        <position position="145"/>
    </location>
</feature>
<dbReference type="RefSeq" id="WP_089411057.1">
    <property type="nucleotide sequence ID" value="NZ_FZQA01000001.1"/>
</dbReference>
<feature type="short sequence motif" description="DGA/G" evidence="4">
    <location>
        <begin position="145"/>
        <end position="147"/>
    </location>
</feature>
<dbReference type="SUPFAM" id="SSF52151">
    <property type="entry name" value="FabD/lysophospholipase-like"/>
    <property type="match status" value="1"/>
</dbReference>
<evidence type="ECO:0000313" key="8">
    <source>
        <dbReference type="Proteomes" id="UP000198346"/>
    </source>
</evidence>
<evidence type="ECO:0000256" key="3">
    <source>
        <dbReference type="ARBA" id="ARBA00023098"/>
    </source>
</evidence>
<dbReference type="Proteomes" id="UP000198346">
    <property type="component" value="Unassembled WGS sequence"/>
</dbReference>
<dbReference type="GO" id="GO:0016042">
    <property type="term" value="P:lipid catabolic process"/>
    <property type="evidence" value="ECO:0007669"/>
    <property type="project" value="UniProtKB-UniRule"/>
</dbReference>
<keyword evidence="8" id="KW-1185">Reference proteome</keyword>
<evidence type="ECO:0000256" key="2">
    <source>
        <dbReference type="ARBA" id="ARBA00022963"/>
    </source>
</evidence>
<feature type="region of interest" description="Disordered" evidence="5">
    <location>
        <begin position="188"/>
        <end position="208"/>
    </location>
</feature>
<evidence type="ECO:0000313" key="7">
    <source>
        <dbReference type="EMBL" id="SNT68073.1"/>
    </source>
</evidence>
<keyword evidence="3 4" id="KW-0443">Lipid metabolism</keyword>
<sequence length="307" mass="32823">MLGSGAARGWAHVGVLRGLAEIGVKPDVIAGCSVGALVGGAYVLGCLEDFEAWARELKPLSALQSFGFSVSRGGLVNTAPAFSAFRVYDRNIEDLPVKFGAVAADLGTGEEVWLTEGSVIEAARASCAIPVIFHAVRREGRWLIDGAVADPAPVSLARHLGADVVVAVDLNAVPRVLERFSPKILAEQNRPVSQPAAGDGPSAQTESLSRAVGKLIEETRRMIDRQIEAARVKAESRPRLFETAYAAADIFQMHLARARAALDPPDVLLKPDMRDALPTAFDRADEFVEQGRQALLAQRATIEKLLV</sequence>
<dbReference type="Gene3D" id="3.40.1090.10">
    <property type="entry name" value="Cytosolic phospholipase A2 catalytic domain"/>
    <property type="match status" value="2"/>
</dbReference>
<dbReference type="PANTHER" id="PTHR14226">
    <property type="entry name" value="NEUROPATHY TARGET ESTERASE/SWISS CHEESE D.MELANOGASTER"/>
    <property type="match status" value="1"/>
</dbReference>
<dbReference type="OrthoDB" id="5290098at2"/>
<dbReference type="AlphaFoldDB" id="A0A239PL60"/>
<evidence type="ECO:0000256" key="5">
    <source>
        <dbReference type="SAM" id="MobiDB-lite"/>
    </source>
</evidence>
<dbReference type="InterPro" id="IPR002641">
    <property type="entry name" value="PNPLA_dom"/>
</dbReference>
<gene>
    <name evidence="7" type="ORF">SAMN06297382_0569</name>
</gene>
<keyword evidence="2 4" id="KW-0442">Lipid degradation</keyword>
<name>A0A239PL60_9PROT</name>
<evidence type="ECO:0000256" key="1">
    <source>
        <dbReference type="ARBA" id="ARBA00022801"/>
    </source>
</evidence>
<comment type="caution">
    <text evidence="4">Lacks conserved residue(s) required for the propagation of feature annotation.</text>
</comment>
<accession>A0A239PL60</accession>
<organism evidence="7 8">
    <name type="scientific">Amphiplicatus metriothermophilus</name>
    <dbReference type="NCBI Taxonomy" id="1519374"/>
    <lineage>
        <taxon>Bacteria</taxon>
        <taxon>Pseudomonadati</taxon>
        <taxon>Pseudomonadota</taxon>
        <taxon>Alphaproteobacteria</taxon>
        <taxon>Parvularculales</taxon>
        <taxon>Parvularculaceae</taxon>
        <taxon>Amphiplicatus</taxon>
    </lineage>
</organism>
<dbReference type="InterPro" id="IPR050301">
    <property type="entry name" value="NTE"/>
</dbReference>
<feature type="active site" description="Nucleophile" evidence="4">
    <location>
        <position position="33"/>
    </location>
</feature>
<reference evidence="7 8" key="1">
    <citation type="submission" date="2017-07" db="EMBL/GenBank/DDBJ databases">
        <authorList>
            <person name="Sun Z.S."/>
            <person name="Albrecht U."/>
            <person name="Echele G."/>
            <person name="Lee C.C."/>
        </authorList>
    </citation>
    <scope>NUCLEOTIDE SEQUENCE [LARGE SCALE GENOMIC DNA]</scope>
    <source>
        <strain evidence="7 8">CGMCC 1.12710</strain>
    </source>
</reference>
<proteinExistence type="predicted"/>
<evidence type="ECO:0000256" key="4">
    <source>
        <dbReference type="PROSITE-ProRule" id="PRU01161"/>
    </source>
</evidence>
<protein>
    <submittedName>
        <fullName evidence="7">NTE family protein</fullName>
    </submittedName>
</protein>
<feature type="domain" description="PNPLA" evidence="6">
    <location>
        <begin position="1"/>
        <end position="158"/>
    </location>
</feature>
<dbReference type="InterPro" id="IPR016035">
    <property type="entry name" value="Acyl_Trfase/lysoPLipase"/>
</dbReference>
<keyword evidence="1 4" id="KW-0378">Hydrolase</keyword>